<dbReference type="InterPro" id="IPR051534">
    <property type="entry name" value="CBASS_pafABC_assoc_protein"/>
</dbReference>
<dbReference type="Pfam" id="PF25583">
    <property type="entry name" value="WCX"/>
    <property type="match status" value="1"/>
</dbReference>
<feature type="domain" description="WCX" evidence="3">
    <location>
        <begin position="241"/>
        <end position="312"/>
    </location>
</feature>
<feature type="domain" description="PafC HTH" evidence="2">
    <location>
        <begin position="7"/>
        <end position="126"/>
    </location>
</feature>
<dbReference type="EMBL" id="CP039291">
    <property type="protein sequence ID" value="QCB93609.1"/>
    <property type="molecule type" value="Genomic_DNA"/>
</dbReference>
<reference evidence="4 5" key="1">
    <citation type="submission" date="2019-04" db="EMBL/GenBank/DDBJ databases">
        <title>Isolation and identification of Cellulomonas shaoxiangyii sp. Nov. isolated from feces of the Tibetan antelopes (Pantholops hodgsonii) in the Qinghai-Tibet plateau of China.</title>
        <authorList>
            <person name="Tian Z."/>
        </authorList>
    </citation>
    <scope>NUCLEOTIDE SEQUENCE [LARGE SCALE GENOMIC DNA]</scope>
    <source>
        <strain evidence="4 5">Z28</strain>
    </source>
</reference>
<dbReference type="Pfam" id="PF19187">
    <property type="entry name" value="HTH_PafC"/>
    <property type="match status" value="1"/>
</dbReference>
<organism evidence="4 5">
    <name type="scientific">Cellulomonas shaoxiangyii</name>
    <dbReference type="NCBI Taxonomy" id="2566013"/>
    <lineage>
        <taxon>Bacteria</taxon>
        <taxon>Bacillati</taxon>
        <taxon>Actinomycetota</taxon>
        <taxon>Actinomycetes</taxon>
        <taxon>Micrococcales</taxon>
        <taxon>Cellulomonadaceae</taxon>
        <taxon>Cellulomonas</taxon>
    </lineage>
</organism>
<dbReference type="KEGG" id="celz:E5225_08575"/>
<evidence type="ECO:0000313" key="4">
    <source>
        <dbReference type="EMBL" id="QCB93609.1"/>
    </source>
</evidence>
<gene>
    <name evidence="4" type="ORF">E5225_08575</name>
</gene>
<dbReference type="InterPro" id="IPR043839">
    <property type="entry name" value="PafC_HTH"/>
</dbReference>
<dbReference type="RefSeq" id="WP_135972743.1">
    <property type="nucleotide sequence ID" value="NZ_CP039291.1"/>
</dbReference>
<dbReference type="InterPro" id="IPR057727">
    <property type="entry name" value="WCX_dom"/>
</dbReference>
<dbReference type="PANTHER" id="PTHR34580">
    <property type="match status" value="1"/>
</dbReference>
<dbReference type="OrthoDB" id="3268930at2"/>
<dbReference type="PANTHER" id="PTHR34580:SF1">
    <property type="entry name" value="PROTEIN PAFC"/>
    <property type="match status" value="1"/>
</dbReference>
<evidence type="ECO:0000259" key="3">
    <source>
        <dbReference type="Pfam" id="PF25583"/>
    </source>
</evidence>
<accession>A0A4P7SHC4</accession>
<evidence type="ECO:0000259" key="2">
    <source>
        <dbReference type="Pfam" id="PF19187"/>
    </source>
</evidence>
<dbReference type="PIRSF" id="PIRSF016838">
    <property type="entry name" value="PafC"/>
    <property type="match status" value="1"/>
</dbReference>
<dbReference type="InterPro" id="IPR028349">
    <property type="entry name" value="PafC-like"/>
</dbReference>
<protein>
    <submittedName>
        <fullName evidence="4">WYL domain-containing transcriptional regulator</fullName>
    </submittedName>
</protein>
<dbReference type="AlphaFoldDB" id="A0A4P7SHC4"/>
<dbReference type="Pfam" id="PF13280">
    <property type="entry name" value="WYL"/>
    <property type="match status" value="1"/>
</dbReference>
<proteinExistence type="predicted"/>
<keyword evidence="5" id="KW-1185">Reference proteome</keyword>
<dbReference type="Proteomes" id="UP000296469">
    <property type="component" value="Chromosome"/>
</dbReference>
<evidence type="ECO:0000259" key="1">
    <source>
        <dbReference type="Pfam" id="PF13280"/>
    </source>
</evidence>
<dbReference type="InterPro" id="IPR026881">
    <property type="entry name" value="WYL_dom"/>
</dbReference>
<name>A0A4P7SHC4_9CELL</name>
<dbReference type="PROSITE" id="PS52050">
    <property type="entry name" value="WYL"/>
    <property type="match status" value="1"/>
</dbReference>
<evidence type="ECO:0000313" key="5">
    <source>
        <dbReference type="Proteomes" id="UP000296469"/>
    </source>
</evidence>
<feature type="domain" description="WYL" evidence="1">
    <location>
        <begin position="147"/>
        <end position="215"/>
    </location>
</feature>
<sequence length="335" mass="36043">MPERASDRLVRMLGMIAYLQRHEDVRVEDVAAQFGVTPEQVMADVDTLWVTGTPGYLPDDLIDFDAASYEQGVVRLTEGRGVTRPLRLGPREAVALVAALRALAALRPALDAERVAVLDSALAKVQAAAGDAAAGVDVELQVNAPPEVVAAVGAGLAERRRLLLRYVDASDVVTEREVDPLRLVTQDERSYLIAWALEADAERRFRMDRIVAATVLDAPADEHALPADAEDFSPDASGDLVTVRLAGRARWVVESVPVEATRELADGSFEVDLRVVQPAWLRHLLLQVADEVRDVRPAHVAREVAEAARAALAAYAPLLGAPNPDAVASATPQEA</sequence>